<evidence type="ECO:0000313" key="6">
    <source>
        <dbReference type="Proteomes" id="UP001152422"/>
    </source>
</evidence>
<evidence type="ECO:0000256" key="1">
    <source>
        <dbReference type="ARBA" id="ARBA00023015"/>
    </source>
</evidence>
<evidence type="ECO:0000256" key="2">
    <source>
        <dbReference type="ARBA" id="ARBA00023125"/>
    </source>
</evidence>
<dbReference type="GO" id="GO:0003700">
    <property type="term" value="F:DNA-binding transcription factor activity"/>
    <property type="evidence" value="ECO:0007669"/>
    <property type="project" value="InterPro"/>
</dbReference>
<gene>
    <name evidence="5" type="primary">rsp</name>
    <name evidence="5" type="ORF">M4L89_05540</name>
</gene>
<dbReference type="PROSITE" id="PS01124">
    <property type="entry name" value="HTH_ARAC_FAMILY_2"/>
    <property type="match status" value="1"/>
</dbReference>
<dbReference type="EMBL" id="JAMBQA010000002">
    <property type="protein sequence ID" value="MDG0845681.1"/>
    <property type="molecule type" value="Genomic_DNA"/>
</dbReference>
<sequence length="700" mass="82080">MMESTTLCIHEYLSTYTRRCIDRVILLFSLNNQLDVVINGKHESVGSNLIVINHSDLYQITNAEQLVELIIPVQQFAEIDQSFFHCYYNFKLINSSEYIKYLTLTMIEQLSRLNDTKSSNIIEIITILNKEAKIKQDFIYVPSIQSESNLLNKITVFIKAHVTQPIFSKDISNSFYISAPYISILFKKYLGISFKHYIASLKIAASLAELVHSKETIHAISENMGFNHYPNYTHQFKNHLNMTPNEYRKKFMVLQRIPVKLINEDVSNYIPYFESISVEKPLPSNQVNIELDQLTYKDIAKTPTLFIHIDDLMDIVQSTLNTNLNFADLSESYLMINNVSKLALEKLNFTGLIDFIDSLFSNNVGIAIRVKSSHQFKFIQDIILQYLKYKNEHHYQQSNSNFIMLFDAEHLSLKEINRLYIKVKNLNIRIKLAITVEGVIKQTHSLKRAFDILHRFNFDFYFIDIEQKEVQSLLNKKSNMFNHSMSYFDYYNQLIDASQIHTSKFVYTKLTKKCFKLYKENTPLETADLMCHILIMLNRGSGVGYELMSKDNMDIALMNRHGICEPLIYLYQIVKPFIGKPLSIHENYIVFKDFQYIHILLFNSLKHRFSPQEVHKFVLRPHALPTKAMLFIQTLNREHGFIDYALPPLLNETYIERTLLRHIEQANTPKAEIKQFIRTANPLEFELHYDELKYIRISPF</sequence>
<keyword evidence="2" id="KW-0238">DNA-binding</keyword>
<dbReference type="PANTHER" id="PTHR43280:SF26">
    <property type="entry name" value="ARAC-FAMILY TRANSCRIPTIONAL REGULATOR"/>
    <property type="match status" value="1"/>
</dbReference>
<dbReference type="PANTHER" id="PTHR43280">
    <property type="entry name" value="ARAC-FAMILY TRANSCRIPTIONAL REGULATOR"/>
    <property type="match status" value="1"/>
</dbReference>
<comment type="caution">
    <text evidence="5">The sequence shown here is derived from an EMBL/GenBank/DDBJ whole genome shotgun (WGS) entry which is preliminary data.</text>
</comment>
<dbReference type="InterPro" id="IPR009057">
    <property type="entry name" value="Homeodomain-like_sf"/>
</dbReference>
<proteinExistence type="predicted"/>
<dbReference type="GO" id="GO:0043565">
    <property type="term" value="F:sequence-specific DNA binding"/>
    <property type="evidence" value="ECO:0007669"/>
    <property type="project" value="InterPro"/>
</dbReference>
<dbReference type="InterPro" id="IPR018060">
    <property type="entry name" value="HTH_AraC"/>
</dbReference>
<dbReference type="RefSeq" id="WP_277583031.1">
    <property type="nucleotide sequence ID" value="NZ_JAMBPY010000002.1"/>
</dbReference>
<protein>
    <submittedName>
        <fullName evidence="5">AraC family transcriptional regulator Rsp</fullName>
    </submittedName>
</protein>
<keyword evidence="1" id="KW-0805">Transcription regulation</keyword>
<dbReference type="AlphaFoldDB" id="A0A9X4QXS2"/>
<dbReference type="Proteomes" id="UP001152422">
    <property type="component" value="Unassembled WGS sequence"/>
</dbReference>
<name>A0A9X4QXS2_9STAP</name>
<keyword evidence="6" id="KW-1185">Reference proteome</keyword>
<dbReference type="InterPro" id="IPR018062">
    <property type="entry name" value="HTH_AraC-typ_CS"/>
</dbReference>
<dbReference type="Gene3D" id="1.10.10.60">
    <property type="entry name" value="Homeodomain-like"/>
    <property type="match status" value="2"/>
</dbReference>
<evidence type="ECO:0000313" key="5">
    <source>
        <dbReference type="EMBL" id="MDG0845681.1"/>
    </source>
</evidence>
<keyword evidence="3" id="KW-0804">Transcription</keyword>
<organism evidence="5 6">
    <name type="scientific">Staphylococcus equorum</name>
    <dbReference type="NCBI Taxonomy" id="246432"/>
    <lineage>
        <taxon>Bacteria</taxon>
        <taxon>Bacillati</taxon>
        <taxon>Bacillota</taxon>
        <taxon>Bacilli</taxon>
        <taxon>Bacillales</taxon>
        <taxon>Staphylococcaceae</taxon>
        <taxon>Staphylococcus</taxon>
    </lineage>
</organism>
<dbReference type="NCBIfam" id="NF033869">
    <property type="entry name" value="viru_reg_Rsp"/>
    <property type="match status" value="1"/>
</dbReference>
<evidence type="ECO:0000256" key="3">
    <source>
        <dbReference type="ARBA" id="ARBA00023163"/>
    </source>
</evidence>
<accession>A0A9X4QXS2</accession>
<feature type="domain" description="HTH araC/xylS-type" evidence="4">
    <location>
        <begin position="152"/>
        <end position="250"/>
    </location>
</feature>
<dbReference type="PROSITE" id="PS00041">
    <property type="entry name" value="HTH_ARAC_FAMILY_1"/>
    <property type="match status" value="1"/>
</dbReference>
<evidence type="ECO:0000259" key="4">
    <source>
        <dbReference type="PROSITE" id="PS01124"/>
    </source>
</evidence>
<dbReference type="SMART" id="SM00342">
    <property type="entry name" value="HTH_ARAC"/>
    <property type="match status" value="1"/>
</dbReference>
<reference evidence="5" key="1">
    <citation type="submission" date="2022-05" db="EMBL/GenBank/DDBJ databases">
        <title>Comparative genomics of Staphylococcus equorum isolates.</title>
        <authorList>
            <person name="Luelf R.H."/>
        </authorList>
    </citation>
    <scope>NUCLEOTIDE SEQUENCE</scope>
    <source>
        <strain evidence="5">TMW 2.2497</strain>
    </source>
</reference>
<dbReference type="SUPFAM" id="SSF46689">
    <property type="entry name" value="Homeodomain-like"/>
    <property type="match status" value="1"/>
</dbReference>
<dbReference type="Pfam" id="PF12833">
    <property type="entry name" value="HTH_18"/>
    <property type="match status" value="1"/>
</dbReference>